<feature type="transmembrane region" description="Helical" evidence="5">
    <location>
        <begin position="326"/>
        <end position="346"/>
    </location>
</feature>
<dbReference type="PROSITE" id="PS50850">
    <property type="entry name" value="MFS"/>
    <property type="match status" value="1"/>
</dbReference>
<evidence type="ECO:0000256" key="1">
    <source>
        <dbReference type="ARBA" id="ARBA00004141"/>
    </source>
</evidence>
<feature type="transmembrane region" description="Helical" evidence="5">
    <location>
        <begin position="221"/>
        <end position="245"/>
    </location>
</feature>
<dbReference type="STRING" id="6573.A0A210Q832"/>
<dbReference type="InterPro" id="IPR005828">
    <property type="entry name" value="MFS_sugar_transport-like"/>
</dbReference>
<comment type="caution">
    <text evidence="7">The sequence shown here is derived from an EMBL/GenBank/DDBJ whole genome shotgun (WGS) entry which is preliminary data.</text>
</comment>
<feature type="transmembrane region" description="Helical" evidence="5">
    <location>
        <begin position="483"/>
        <end position="504"/>
    </location>
</feature>
<evidence type="ECO:0000313" key="8">
    <source>
        <dbReference type="Proteomes" id="UP000242188"/>
    </source>
</evidence>
<dbReference type="CDD" id="cd17317">
    <property type="entry name" value="MFS_SLC22"/>
    <property type="match status" value="1"/>
</dbReference>
<evidence type="ECO:0000259" key="6">
    <source>
        <dbReference type="PROSITE" id="PS50850"/>
    </source>
</evidence>
<dbReference type="Proteomes" id="UP000242188">
    <property type="component" value="Unassembled WGS sequence"/>
</dbReference>
<evidence type="ECO:0000256" key="5">
    <source>
        <dbReference type="SAM" id="Phobius"/>
    </source>
</evidence>
<feature type="transmembrane region" description="Helical" evidence="5">
    <location>
        <begin position="388"/>
        <end position="411"/>
    </location>
</feature>
<keyword evidence="3 5" id="KW-1133">Transmembrane helix</keyword>
<dbReference type="Gene3D" id="1.20.1250.20">
    <property type="entry name" value="MFS general substrate transporter like domains"/>
    <property type="match status" value="1"/>
</dbReference>
<dbReference type="GO" id="GO:0016020">
    <property type="term" value="C:membrane"/>
    <property type="evidence" value="ECO:0007669"/>
    <property type="project" value="UniProtKB-SubCell"/>
</dbReference>
<organism evidence="7 8">
    <name type="scientific">Mizuhopecten yessoensis</name>
    <name type="common">Japanese scallop</name>
    <name type="synonym">Patinopecten yessoensis</name>
    <dbReference type="NCBI Taxonomy" id="6573"/>
    <lineage>
        <taxon>Eukaryota</taxon>
        <taxon>Metazoa</taxon>
        <taxon>Spiralia</taxon>
        <taxon>Lophotrochozoa</taxon>
        <taxon>Mollusca</taxon>
        <taxon>Bivalvia</taxon>
        <taxon>Autobranchia</taxon>
        <taxon>Pteriomorphia</taxon>
        <taxon>Pectinida</taxon>
        <taxon>Pectinoidea</taxon>
        <taxon>Pectinidae</taxon>
        <taxon>Mizuhopecten</taxon>
    </lineage>
</organism>
<feature type="transmembrane region" description="Helical" evidence="5">
    <location>
        <begin position="165"/>
        <end position="183"/>
    </location>
</feature>
<dbReference type="GO" id="GO:0022857">
    <property type="term" value="F:transmembrane transporter activity"/>
    <property type="evidence" value="ECO:0007669"/>
    <property type="project" value="InterPro"/>
</dbReference>
<dbReference type="OrthoDB" id="10021984at2759"/>
<evidence type="ECO:0000256" key="3">
    <source>
        <dbReference type="ARBA" id="ARBA00022989"/>
    </source>
</evidence>
<feature type="transmembrane region" description="Helical" evidence="5">
    <location>
        <begin position="251"/>
        <end position="269"/>
    </location>
</feature>
<dbReference type="AlphaFoldDB" id="A0A210Q832"/>
<gene>
    <name evidence="7" type="ORF">KP79_PYT16707</name>
</gene>
<feature type="transmembrane region" description="Helical" evidence="5">
    <location>
        <begin position="358"/>
        <end position="381"/>
    </location>
</feature>
<feature type="transmembrane region" description="Helical" evidence="5">
    <location>
        <begin position="19"/>
        <end position="44"/>
    </location>
</feature>
<feature type="domain" description="Major facilitator superfamily (MFS) profile" evidence="6">
    <location>
        <begin position="90"/>
        <end position="509"/>
    </location>
</feature>
<keyword evidence="8" id="KW-1185">Reference proteome</keyword>
<dbReference type="SUPFAM" id="SSF103473">
    <property type="entry name" value="MFS general substrate transporter"/>
    <property type="match status" value="1"/>
</dbReference>
<accession>A0A210Q832</accession>
<feature type="transmembrane region" description="Helical" evidence="5">
    <location>
        <begin position="189"/>
        <end position="209"/>
    </location>
</feature>
<evidence type="ECO:0000256" key="4">
    <source>
        <dbReference type="ARBA" id="ARBA00023136"/>
    </source>
</evidence>
<reference evidence="7 8" key="1">
    <citation type="journal article" date="2017" name="Nat. Ecol. Evol.">
        <title>Scallop genome provides insights into evolution of bilaterian karyotype and development.</title>
        <authorList>
            <person name="Wang S."/>
            <person name="Zhang J."/>
            <person name="Jiao W."/>
            <person name="Li J."/>
            <person name="Xun X."/>
            <person name="Sun Y."/>
            <person name="Guo X."/>
            <person name="Huan P."/>
            <person name="Dong B."/>
            <person name="Zhang L."/>
            <person name="Hu X."/>
            <person name="Sun X."/>
            <person name="Wang J."/>
            <person name="Zhao C."/>
            <person name="Wang Y."/>
            <person name="Wang D."/>
            <person name="Huang X."/>
            <person name="Wang R."/>
            <person name="Lv J."/>
            <person name="Li Y."/>
            <person name="Zhang Z."/>
            <person name="Liu B."/>
            <person name="Lu W."/>
            <person name="Hui Y."/>
            <person name="Liang J."/>
            <person name="Zhou Z."/>
            <person name="Hou R."/>
            <person name="Li X."/>
            <person name="Liu Y."/>
            <person name="Li H."/>
            <person name="Ning X."/>
            <person name="Lin Y."/>
            <person name="Zhao L."/>
            <person name="Xing Q."/>
            <person name="Dou J."/>
            <person name="Li Y."/>
            <person name="Mao J."/>
            <person name="Guo H."/>
            <person name="Dou H."/>
            <person name="Li T."/>
            <person name="Mu C."/>
            <person name="Jiang W."/>
            <person name="Fu Q."/>
            <person name="Fu X."/>
            <person name="Miao Y."/>
            <person name="Liu J."/>
            <person name="Yu Q."/>
            <person name="Li R."/>
            <person name="Liao H."/>
            <person name="Li X."/>
            <person name="Kong Y."/>
            <person name="Jiang Z."/>
            <person name="Chourrout D."/>
            <person name="Li R."/>
            <person name="Bao Z."/>
        </authorList>
    </citation>
    <scope>NUCLEOTIDE SEQUENCE [LARGE SCALE GENOMIC DNA]</scope>
    <source>
        <strain evidence="7 8">PY_sf001</strain>
    </source>
</reference>
<name>A0A210Q832_MIZYE</name>
<proteinExistence type="predicted"/>
<keyword evidence="2 5" id="KW-0812">Transmembrane</keyword>
<protein>
    <submittedName>
        <fullName evidence="7">Organic cation transporter protein</fullName>
    </submittedName>
</protein>
<dbReference type="PANTHER" id="PTHR24064">
    <property type="entry name" value="SOLUTE CARRIER FAMILY 22 MEMBER"/>
    <property type="match status" value="1"/>
</dbReference>
<dbReference type="InterPro" id="IPR020846">
    <property type="entry name" value="MFS_dom"/>
</dbReference>
<keyword evidence="4 5" id="KW-0472">Membrane</keyword>
<sequence>MSNLEDILKRIGEFGRYQIFLFCLLCLPSIGNGCYMMAIVLLAYTPKHRCKIPGYDNDTWAIQGSYHANLINRTIPTSEDSFYDYDRCHVYTPTGTGNSSSVTKAQCSQWVYDRDTFDQTIVTQGNLVCSDEMKPAHAQMVYYCGVLVGDLFFGMLSDSFGRRKSILLASILLFISSVATAFTTEFYSFTVLEFLVGASNHGLFILVVVMGIELTGPNRRMLAGVLMHLVFPVGLLYLTGAGFILRNWKTIQLVVAIPCIVHLGLYWVIPESPRWLISQGRYKDAETILRKVAEKNRKPYPEKIDLSHIEQVKPGRVWQLFSSKTLAWRTCIIFLNWFSVSQIFFGTTIHMSNLGGNFYLKFLLLAVVEIPAIALTIGLLSKFGRRNVLAFFMILSGGSNLMTIFTVLLGGETFEPYTIALCCVGKAGSTGAFAVIYIFSSELFPTVVRTGGMGASSCVARLGGMSAPYIAKLGSLVGSHYGQALPLVIFGVISVAAGLFTLLLPETLHKRLPDTIDEGTRFGTSAEDVNVYLQASDCLDDSEEKRASLLDEKTPL</sequence>
<dbReference type="Pfam" id="PF00083">
    <property type="entry name" value="Sugar_tr"/>
    <property type="match status" value="1"/>
</dbReference>
<dbReference type="EMBL" id="NEDP02004652">
    <property type="protein sequence ID" value="OWF44907.1"/>
    <property type="molecule type" value="Genomic_DNA"/>
</dbReference>
<evidence type="ECO:0000313" key="7">
    <source>
        <dbReference type="EMBL" id="OWF44907.1"/>
    </source>
</evidence>
<evidence type="ECO:0000256" key="2">
    <source>
        <dbReference type="ARBA" id="ARBA00022692"/>
    </source>
</evidence>
<dbReference type="InterPro" id="IPR036259">
    <property type="entry name" value="MFS_trans_sf"/>
</dbReference>
<comment type="subcellular location">
    <subcellularLocation>
        <location evidence="1">Membrane</location>
        <topology evidence="1">Multi-pass membrane protein</topology>
    </subcellularLocation>
</comment>